<feature type="non-terminal residue" evidence="1">
    <location>
        <position position="316"/>
    </location>
</feature>
<dbReference type="AlphaFoldDB" id="A0A0F8ZHD2"/>
<gene>
    <name evidence="1" type="ORF">LCGC14_2695380</name>
</gene>
<organism evidence="1">
    <name type="scientific">marine sediment metagenome</name>
    <dbReference type="NCBI Taxonomy" id="412755"/>
    <lineage>
        <taxon>unclassified sequences</taxon>
        <taxon>metagenomes</taxon>
        <taxon>ecological metagenomes</taxon>
    </lineage>
</organism>
<reference evidence="1" key="1">
    <citation type="journal article" date="2015" name="Nature">
        <title>Complex archaea that bridge the gap between prokaryotes and eukaryotes.</title>
        <authorList>
            <person name="Spang A."/>
            <person name="Saw J.H."/>
            <person name="Jorgensen S.L."/>
            <person name="Zaremba-Niedzwiedzka K."/>
            <person name="Martijn J."/>
            <person name="Lind A.E."/>
            <person name="van Eijk R."/>
            <person name="Schleper C."/>
            <person name="Guy L."/>
            <person name="Ettema T.J."/>
        </authorList>
    </citation>
    <scope>NUCLEOTIDE SEQUENCE</scope>
</reference>
<accession>A0A0F8ZHD2</accession>
<comment type="caution">
    <text evidence="1">The sequence shown here is derived from an EMBL/GenBank/DDBJ whole genome shotgun (WGS) entry which is preliminary data.</text>
</comment>
<protein>
    <submittedName>
        <fullName evidence="1">Uncharacterized protein</fullName>
    </submittedName>
</protein>
<proteinExistence type="predicted"/>
<dbReference type="Gene3D" id="2.60.120.260">
    <property type="entry name" value="Galactose-binding domain-like"/>
    <property type="match status" value="1"/>
</dbReference>
<dbReference type="EMBL" id="LAZR01047881">
    <property type="protein sequence ID" value="KKK93188.1"/>
    <property type="molecule type" value="Genomic_DNA"/>
</dbReference>
<evidence type="ECO:0000313" key="1">
    <source>
        <dbReference type="EMBL" id="KKK93188.1"/>
    </source>
</evidence>
<sequence>MGQRICWYIYRTRLCLYNGRIKIAKHIFLNTKFQSFKDDGSVNASGTVAFYEPDGAFSTFKTTFTDSTLGTDNSNTITLDSGGRADIWMNGDYDAILKDSDGNTIDSIEKLNPETVSTVSNAFNLIINGSMEADTDNNSLPDSWDITEFTGSTNAVDSTTQTHGNKSMKFTSIGNGGATITSTDFFEVKAGTTLSWAFDLKVTDAGIRILAQFLWYDASKVALGSPSTDLYDEATANPTSFENINGVVAVPSTALYAKFKFWGAHSSDSTSGDVHLDDVVATKVNNLEIVKGADVTSAAALNPIGEGNYFDVTDTN</sequence>
<name>A0A0F8ZHD2_9ZZZZ</name>